<protein>
    <submittedName>
        <fullName evidence="1">Uncharacterized protein</fullName>
    </submittedName>
</protein>
<sequence>MKEVSELLTALGTFLVGLASLIKVCKQKEQPNNSRKARKHKRN</sequence>
<name>A0A8S5P6E0_9CAUD</name>
<proteinExistence type="predicted"/>
<evidence type="ECO:0000313" key="1">
    <source>
        <dbReference type="EMBL" id="DAE02719.1"/>
    </source>
</evidence>
<accession>A0A8S5P6E0</accession>
<dbReference type="EMBL" id="BK015350">
    <property type="protein sequence ID" value="DAE02719.1"/>
    <property type="molecule type" value="Genomic_DNA"/>
</dbReference>
<organism evidence="1">
    <name type="scientific">Siphoviridae sp. ctGiO6</name>
    <dbReference type="NCBI Taxonomy" id="2825415"/>
    <lineage>
        <taxon>Viruses</taxon>
        <taxon>Duplodnaviria</taxon>
        <taxon>Heunggongvirae</taxon>
        <taxon>Uroviricota</taxon>
        <taxon>Caudoviricetes</taxon>
    </lineage>
</organism>
<reference evidence="1" key="1">
    <citation type="journal article" date="2021" name="Proc. Natl. Acad. Sci. U.S.A.">
        <title>A Catalog of Tens of Thousands of Viruses from Human Metagenomes Reveals Hidden Associations with Chronic Diseases.</title>
        <authorList>
            <person name="Tisza M.J."/>
            <person name="Buck C.B."/>
        </authorList>
    </citation>
    <scope>NUCLEOTIDE SEQUENCE</scope>
    <source>
        <strain evidence="1">CtGiO6</strain>
    </source>
</reference>